<sequence>MSVEQIDKIDFISTTDEEKVELTISDHLEWDEENNHILVLQNKINAYLDYIQNGQILEVYPNLKNKDIIISLMMKYNPNEKALAFLNHCDEFMETLDLAFKWKTV</sequence>
<accession>A0ABU4JG82</accession>
<reference evidence="1 2" key="1">
    <citation type="submission" date="2023-11" db="EMBL/GenBank/DDBJ databases">
        <title>First isolation, identification, and characterization of non-pathogenic Epilithonimonas ginsengisoli isolated from diseased farmed rainbow trout (Oncorhynchus mykiss) in Chile.</title>
        <authorList>
            <person name="Miranda C.D."/>
            <person name="Irgang R."/>
            <person name="Concha C."/>
            <person name="Rojas R."/>
            <person name="Avendano R."/>
        </authorList>
    </citation>
    <scope>NUCLEOTIDE SEQUENCE [LARGE SCALE GENOMIC DNA]</scope>
    <source>
        <strain evidence="1 2">FP99</strain>
    </source>
</reference>
<keyword evidence="2" id="KW-1185">Reference proteome</keyword>
<evidence type="ECO:0000313" key="2">
    <source>
        <dbReference type="Proteomes" id="UP001204439"/>
    </source>
</evidence>
<gene>
    <name evidence="1" type="ORF">NG800_007190</name>
</gene>
<proteinExistence type="predicted"/>
<protein>
    <submittedName>
        <fullName evidence="1">DUF6572 domain-containing protein</fullName>
    </submittedName>
</protein>
<dbReference type="EMBL" id="JAMXLT020000010">
    <property type="protein sequence ID" value="MDW8548689.1"/>
    <property type="molecule type" value="Genomic_DNA"/>
</dbReference>
<dbReference type="Pfam" id="PF20212">
    <property type="entry name" value="DUF6572"/>
    <property type="match status" value="1"/>
</dbReference>
<dbReference type="InterPro" id="IPR046702">
    <property type="entry name" value="DUF6572"/>
</dbReference>
<organism evidence="1 2">
    <name type="scientific">Epilithonimonas ginsengisoli</name>
    <dbReference type="NCBI Taxonomy" id="1245592"/>
    <lineage>
        <taxon>Bacteria</taxon>
        <taxon>Pseudomonadati</taxon>
        <taxon>Bacteroidota</taxon>
        <taxon>Flavobacteriia</taxon>
        <taxon>Flavobacteriales</taxon>
        <taxon>Weeksellaceae</taxon>
        <taxon>Chryseobacterium group</taxon>
        <taxon>Epilithonimonas</taxon>
    </lineage>
</organism>
<dbReference type="Proteomes" id="UP001204439">
    <property type="component" value="Unassembled WGS sequence"/>
</dbReference>
<comment type="caution">
    <text evidence="1">The sequence shown here is derived from an EMBL/GenBank/DDBJ whole genome shotgun (WGS) entry which is preliminary data.</text>
</comment>
<name>A0ABU4JG82_9FLAO</name>
<dbReference type="RefSeq" id="WP_063969038.1">
    <property type="nucleotide sequence ID" value="NZ_JAMXLT020000010.1"/>
</dbReference>
<evidence type="ECO:0000313" key="1">
    <source>
        <dbReference type="EMBL" id="MDW8548689.1"/>
    </source>
</evidence>